<evidence type="ECO:0000313" key="1">
    <source>
        <dbReference type="EMBL" id="KAK4031181.1"/>
    </source>
</evidence>
<gene>
    <name evidence="1" type="ORF">C8A01DRAFT_21569</name>
</gene>
<reference evidence="2" key="1">
    <citation type="journal article" date="2023" name="Mol. Phylogenet. Evol.">
        <title>Genome-scale phylogeny and comparative genomics of the fungal order Sordariales.</title>
        <authorList>
            <person name="Hensen N."/>
            <person name="Bonometti L."/>
            <person name="Westerberg I."/>
            <person name="Brannstrom I.O."/>
            <person name="Guillou S."/>
            <person name="Cros-Aarteil S."/>
            <person name="Calhoun S."/>
            <person name="Haridas S."/>
            <person name="Kuo A."/>
            <person name="Mondo S."/>
            <person name="Pangilinan J."/>
            <person name="Riley R."/>
            <person name="LaButti K."/>
            <person name="Andreopoulos B."/>
            <person name="Lipzen A."/>
            <person name="Chen C."/>
            <person name="Yan M."/>
            <person name="Daum C."/>
            <person name="Ng V."/>
            <person name="Clum A."/>
            <person name="Steindorff A."/>
            <person name="Ohm R.A."/>
            <person name="Martin F."/>
            <person name="Silar P."/>
            <person name="Natvig D.O."/>
            <person name="Lalanne C."/>
            <person name="Gautier V."/>
            <person name="Ament-Velasquez S.L."/>
            <person name="Kruys A."/>
            <person name="Hutchinson M.I."/>
            <person name="Powell A.J."/>
            <person name="Barry K."/>
            <person name="Miller A.N."/>
            <person name="Grigoriev I.V."/>
            <person name="Debuchy R."/>
            <person name="Gladieux P."/>
            <person name="Hiltunen Thoren M."/>
            <person name="Johannesson H."/>
        </authorList>
    </citation>
    <scope>NUCLEOTIDE SEQUENCE [LARGE SCALE GENOMIC DNA]</scope>
    <source>
        <strain evidence="2">CBS 284.82</strain>
    </source>
</reference>
<sequence>IQTLQRAINIAARAYLPVWRTTPNRTLYRDAGIPTAEVALEEARLRFAFRLHTIDTDHPLVCRLRLPVRERGRQAGTAFRAVTQL</sequence>
<feature type="non-terminal residue" evidence="1">
    <location>
        <position position="1"/>
    </location>
</feature>
<comment type="caution">
    <text evidence="1">The sequence shown here is derived from an EMBL/GenBank/DDBJ whole genome shotgun (WGS) entry which is preliminary data.</text>
</comment>
<organism evidence="1 2">
    <name type="scientific">Parachaetomium inaequale</name>
    <dbReference type="NCBI Taxonomy" id="2588326"/>
    <lineage>
        <taxon>Eukaryota</taxon>
        <taxon>Fungi</taxon>
        <taxon>Dikarya</taxon>
        <taxon>Ascomycota</taxon>
        <taxon>Pezizomycotina</taxon>
        <taxon>Sordariomycetes</taxon>
        <taxon>Sordariomycetidae</taxon>
        <taxon>Sordariales</taxon>
        <taxon>Chaetomiaceae</taxon>
        <taxon>Parachaetomium</taxon>
    </lineage>
</organism>
<dbReference type="EMBL" id="MU855027">
    <property type="protein sequence ID" value="KAK4031181.1"/>
    <property type="molecule type" value="Genomic_DNA"/>
</dbReference>
<dbReference type="AlphaFoldDB" id="A0AAN6SJZ9"/>
<protein>
    <submittedName>
        <fullName evidence="1">Uncharacterized protein</fullName>
    </submittedName>
</protein>
<evidence type="ECO:0000313" key="2">
    <source>
        <dbReference type="Proteomes" id="UP001303115"/>
    </source>
</evidence>
<dbReference type="PANTHER" id="PTHR33481:SF1">
    <property type="entry name" value="ENDONUCLEASE_EXONUCLEASE_PHOSPHATASE DOMAIN-CONTAINING PROTEIN-RELATED"/>
    <property type="match status" value="1"/>
</dbReference>
<name>A0AAN6SJZ9_9PEZI</name>
<dbReference type="Proteomes" id="UP001303115">
    <property type="component" value="Unassembled WGS sequence"/>
</dbReference>
<accession>A0AAN6SJZ9</accession>
<dbReference type="PANTHER" id="PTHR33481">
    <property type="entry name" value="REVERSE TRANSCRIPTASE"/>
    <property type="match status" value="1"/>
</dbReference>
<keyword evidence="2" id="KW-1185">Reference proteome</keyword>
<proteinExistence type="predicted"/>